<organism evidence="2 3">
    <name type="scientific">Tepidimonas charontis</name>
    <dbReference type="NCBI Taxonomy" id="2267262"/>
    <lineage>
        <taxon>Bacteria</taxon>
        <taxon>Pseudomonadati</taxon>
        <taxon>Pseudomonadota</taxon>
        <taxon>Betaproteobacteria</taxon>
        <taxon>Burkholderiales</taxon>
        <taxon>Tepidimonas</taxon>
    </lineage>
</organism>
<keyword evidence="3" id="KW-1185">Reference proteome</keyword>
<reference evidence="2 3" key="1">
    <citation type="submission" date="2019-07" db="EMBL/GenBank/DDBJ databases">
        <title>Tepidimonas charontis SPSP-6 draft genome.</title>
        <authorList>
            <person name="Da Costa M.S."/>
            <person name="Froufe H.J.C."/>
            <person name="Egas C."/>
            <person name="Albuquerque L."/>
        </authorList>
    </citation>
    <scope>NUCLEOTIDE SEQUENCE [LARGE SCALE GENOMIC DNA]</scope>
    <source>
        <strain evidence="2 3">SPSP-6</strain>
    </source>
</reference>
<dbReference type="InterPro" id="IPR045942">
    <property type="entry name" value="DUF6362"/>
</dbReference>
<gene>
    <name evidence="2" type="ORF">Tchar_02424</name>
</gene>
<evidence type="ECO:0000313" key="2">
    <source>
        <dbReference type="EMBL" id="TSE30569.1"/>
    </source>
</evidence>
<sequence>MPDPIVIDRLEETIRWAQCLTEKQRHFVWMRAEEWGWWEIRQRFGGDRTTAWRRCHKALGLVADRLNGASAGTSVAIYCTK</sequence>
<dbReference type="Proteomes" id="UP000318294">
    <property type="component" value="Unassembled WGS sequence"/>
</dbReference>
<dbReference type="AlphaFoldDB" id="A0A554X401"/>
<evidence type="ECO:0000313" key="3">
    <source>
        <dbReference type="Proteomes" id="UP000318294"/>
    </source>
</evidence>
<feature type="domain" description="DUF6362" evidence="1">
    <location>
        <begin position="2"/>
        <end position="61"/>
    </location>
</feature>
<proteinExistence type="predicted"/>
<dbReference type="Pfam" id="PF19889">
    <property type="entry name" value="DUF6362"/>
    <property type="match status" value="1"/>
</dbReference>
<dbReference type="EMBL" id="VJON01000053">
    <property type="protein sequence ID" value="TSE30569.1"/>
    <property type="molecule type" value="Genomic_DNA"/>
</dbReference>
<accession>A0A554X401</accession>
<comment type="caution">
    <text evidence="2">The sequence shown here is derived from an EMBL/GenBank/DDBJ whole genome shotgun (WGS) entry which is preliminary data.</text>
</comment>
<name>A0A554X401_9BURK</name>
<protein>
    <recommendedName>
        <fullName evidence="1">DUF6362 domain-containing protein</fullName>
    </recommendedName>
</protein>
<evidence type="ECO:0000259" key="1">
    <source>
        <dbReference type="Pfam" id="PF19889"/>
    </source>
</evidence>